<dbReference type="EMBL" id="ATMH01003593">
    <property type="protein sequence ID" value="EPY31160.1"/>
    <property type="molecule type" value="Genomic_DNA"/>
</dbReference>
<gene>
    <name evidence="2" type="ORF">STCU_03593</name>
</gene>
<evidence type="ECO:0000313" key="3">
    <source>
        <dbReference type="Proteomes" id="UP000015354"/>
    </source>
</evidence>
<evidence type="ECO:0000313" key="2">
    <source>
        <dbReference type="EMBL" id="EPY31160.1"/>
    </source>
</evidence>
<protein>
    <submittedName>
        <fullName evidence="2">Uncharacterized protein</fullName>
    </submittedName>
</protein>
<reference evidence="2 3" key="1">
    <citation type="journal article" date="2013" name="PLoS ONE">
        <title>Predicting the Proteins of Angomonas deanei, Strigomonas culicis and Their Respective Endosymbionts Reveals New Aspects of the Trypanosomatidae Family.</title>
        <authorList>
            <person name="Motta M.C."/>
            <person name="Martins A.C."/>
            <person name="de Souza S.S."/>
            <person name="Catta-Preta C.M."/>
            <person name="Silva R."/>
            <person name="Klein C.C."/>
            <person name="de Almeida L.G."/>
            <person name="de Lima Cunha O."/>
            <person name="Ciapina L.P."/>
            <person name="Brocchi M."/>
            <person name="Colabardini A.C."/>
            <person name="de Araujo Lima B."/>
            <person name="Machado C.R."/>
            <person name="de Almeida Soares C.M."/>
            <person name="Probst C.M."/>
            <person name="de Menezes C.B."/>
            <person name="Thompson C.E."/>
            <person name="Bartholomeu D.C."/>
            <person name="Gradia D.F."/>
            <person name="Pavoni D.P."/>
            <person name="Grisard E.C."/>
            <person name="Fantinatti-Garboggini F."/>
            <person name="Marchini F.K."/>
            <person name="Rodrigues-Luiz G.F."/>
            <person name="Wagner G."/>
            <person name="Goldman G.H."/>
            <person name="Fietto J.L."/>
            <person name="Elias M.C."/>
            <person name="Goldman M.H."/>
            <person name="Sagot M.F."/>
            <person name="Pereira M."/>
            <person name="Stoco P.H."/>
            <person name="de Mendonca-Neto R.P."/>
            <person name="Teixeira S.M."/>
            <person name="Maciel T.E."/>
            <person name="de Oliveira Mendes T.A."/>
            <person name="Urmenyi T.P."/>
            <person name="de Souza W."/>
            <person name="Schenkman S."/>
            <person name="de Vasconcelos A.T."/>
        </authorList>
    </citation>
    <scope>NUCLEOTIDE SEQUENCE [LARGE SCALE GENOMIC DNA]</scope>
</reference>
<name>S9W5P1_9TRYP</name>
<organism evidence="2 3">
    <name type="scientific">Strigomonas culicis</name>
    <dbReference type="NCBI Taxonomy" id="28005"/>
    <lineage>
        <taxon>Eukaryota</taxon>
        <taxon>Discoba</taxon>
        <taxon>Euglenozoa</taxon>
        <taxon>Kinetoplastea</taxon>
        <taxon>Metakinetoplastina</taxon>
        <taxon>Trypanosomatida</taxon>
        <taxon>Trypanosomatidae</taxon>
        <taxon>Strigomonadinae</taxon>
        <taxon>Strigomonas</taxon>
    </lineage>
</organism>
<dbReference type="AlphaFoldDB" id="S9W5P1"/>
<sequence>MDTSSSSLVVYGSTGRQLLFSKQDLKMPEYLKERANYHFYEKQWESVASFWMNRVLKEIPLQHLAVEDVINLIEEDIEKRWKAKRSDQSLYKKRKRLLGSDEPAGHPSRCVLLTNVIKLSDYVQSSEADKKEFLSSIVDYVEAKAKETSTDIRVLLSSDADMDNNEASEKRKKIDTTGSDGVTRARGGGASDTNEFDDHLAVVCTLSSKEKAATVIAQVHKSVFNGRTVVCRFGFEELQPV</sequence>
<dbReference type="Proteomes" id="UP000015354">
    <property type="component" value="Unassembled WGS sequence"/>
</dbReference>
<dbReference type="OrthoDB" id="272391at2759"/>
<evidence type="ECO:0000256" key="1">
    <source>
        <dbReference type="SAM" id="MobiDB-lite"/>
    </source>
</evidence>
<keyword evidence="3" id="KW-1185">Reference proteome</keyword>
<proteinExistence type="predicted"/>
<comment type="caution">
    <text evidence="2">The sequence shown here is derived from an EMBL/GenBank/DDBJ whole genome shotgun (WGS) entry which is preliminary data.</text>
</comment>
<feature type="region of interest" description="Disordered" evidence="1">
    <location>
        <begin position="165"/>
        <end position="190"/>
    </location>
</feature>
<accession>S9W5P1</accession>